<feature type="non-terminal residue" evidence="1">
    <location>
        <position position="81"/>
    </location>
</feature>
<organism evidence="1 2">
    <name type="scientific">Mycena citricolor</name>
    <dbReference type="NCBI Taxonomy" id="2018698"/>
    <lineage>
        <taxon>Eukaryota</taxon>
        <taxon>Fungi</taxon>
        <taxon>Dikarya</taxon>
        <taxon>Basidiomycota</taxon>
        <taxon>Agaricomycotina</taxon>
        <taxon>Agaricomycetes</taxon>
        <taxon>Agaricomycetidae</taxon>
        <taxon>Agaricales</taxon>
        <taxon>Marasmiineae</taxon>
        <taxon>Mycenaceae</taxon>
        <taxon>Mycena</taxon>
    </lineage>
</organism>
<dbReference type="EMBL" id="CAVNYO010000440">
    <property type="protein sequence ID" value="CAK5280465.1"/>
    <property type="molecule type" value="Genomic_DNA"/>
</dbReference>
<proteinExistence type="predicted"/>
<protein>
    <submittedName>
        <fullName evidence="1">Uncharacterized protein</fullName>
    </submittedName>
</protein>
<dbReference type="AlphaFoldDB" id="A0AAD2Q690"/>
<reference evidence="1" key="1">
    <citation type="submission" date="2023-11" db="EMBL/GenBank/DDBJ databases">
        <authorList>
            <person name="De Vega J J."/>
            <person name="De Vega J J."/>
        </authorList>
    </citation>
    <scope>NUCLEOTIDE SEQUENCE</scope>
</reference>
<evidence type="ECO:0000313" key="2">
    <source>
        <dbReference type="Proteomes" id="UP001295794"/>
    </source>
</evidence>
<evidence type="ECO:0000313" key="1">
    <source>
        <dbReference type="EMBL" id="CAK5280465.1"/>
    </source>
</evidence>
<dbReference type="Proteomes" id="UP001295794">
    <property type="component" value="Unassembled WGS sequence"/>
</dbReference>
<name>A0AAD2Q690_9AGAR</name>
<sequence>MWQTSAQSDRSIDPDTKNIFNGLPLVACPQRVSALRGHFVRYTFDAPASGRQTLVSDAHQEHLQCPEGSIASNPVAFDAHD</sequence>
<gene>
    <name evidence="1" type="ORF">MYCIT1_LOCUS30956</name>
</gene>
<keyword evidence="2" id="KW-1185">Reference proteome</keyword>
<comment type="caution">
    <text evidence="1">The sequence shown here is derived from an EMBL/GenBank/DDBJ whole genome shotgun (WGS) entry which is preliminary data.</text>
</comment>
<accession>A0AAD2Q690</accession>